<dbReference type="EMBL" id="QGNW01002589">
    <property type="protein sequence ID" value="RVW16416.1"/>
    <property type="molecule type" value="Genomic_DNA"/>
</dbReference>
<feature type="domain" description="D-isomer specific 2-hydroxyacid dehydrogenase NAD-binding" evidence="5">
    <location>
        <begin position="156"/>
        <end position="297"/>
    </location>
</feature>
<dbReference type="SUPFAM" id="SSF51735">
    <property type="entry name" value="NAD(P)-binding Rossmann-fold domains"/>
    <property type="match status" value="1"/>
</dbReference>
<accession>A0A438C0F9</accession>
<dbReference type="InterPro" id="IPR006140">
    <property type="entry name" value="D-isomer_DH_NAD-bd"/>
</dbReference>
<dbReference type="GO" id="GO:0009853">
    <property type="term" value="P:photorespiration"/>
    <property type="evidence" value="ECO:0007669"/>
    <property type="project" value="UniProtKB-ARBA"/>
</dbReference>
<proteinExistence type="predicted"/>
<dbReference type="PANTHER" id="PTHR10996:SF268">
    <property type="entry name" value="GLYOXYLATE_HYDROXYPYRUVATE REDUCTASE HPR3"/>
    <property type="match status" value="1"/>
</dbReference>
<keyword evidence="3" id="KW-0520">NAD</keyword>
<dbReference type="InterPro" id="IPR050223">
    <property type="entry name" value="D-isomer_2-hydroxyacid_DH"/>
</dbReference>
<keyword evidence="1" id="KW-0521">NADP</keyword>
<evidence type="ECO:0000256" key="2">
    <source>
        <dbReference type="ARBA" id="ARBA00023002"/>
    </source>
</evidence>
<dbReference type="GO" id="GO:0016618">
    <property type="term" value="F:hydroxypyruvate reductase [NAD(P)H] activity"/>
    <property type="evidence" value="ECO:0007669"/>
    <property type="project" value="UniProtKB-ARBA"/>
</dbReference>
<dbReference type="Gene3D" id="3.40.50.720">
    <property type="entry name" value="NAD(P)-binding Rossmann-like Domain"/>
    <property type="match status" value="2"/>
</dbReference>
<dbReference type="PANTHER" id="PTHR10996">
    <property type="entry name" value="2-HYDROXYACID DEHYDROGENASE-RELATED"/>
    <property type="match status" value="1"/>
</dbReference>
<comment type="caution">
    <text evidence="6">The sequence shown here is derived from an EMBL/GenBank/DDBJ whole genome shotgun (WGS) entry which is preliminary data.</text>
</comment>
<reference evidence="6 7" key="1">
    <citation type="journal article" date="2018" name="PLoS Genet.">
        <title>Population sequencing reveals clonal diversity and ancestral inbreeding in the grapevine cultivar Chardonnay.</title>
        <authorList>
            <person name="Roach M.J."/>
            <person name="Johnson D.L."/>
            <person name="Bohlmann J."/>
            <person name="van Vuuren H.J."/>
            <person name="Jones S.J."/>
            <person name="Pretorius I.S."/>
            <person name="Schmidt S.A."/>
            <person name="Borneman A.R."/>
        </authorList>
    </citation>
    <scope>NUCLEOTIDE SEQUENCE [LARGE SCALE GENOMIC DNA]</scope>
    <source>
        <strain evidence="7">cv. Chardonnay</strain>
        <tissue evidence="6">Leaf</tissue>
    </source>
</reference>
<dbReference type="EC" id="1.1.1.79" evidence="4"/>
<evidence type="ECO:0000256" key="3">
    <source>
        <dbReference type="ARBA" id="ARBA00023027"/>
    </source>
</evidence>
<gene>
    <name evidence="6" type="primary">HPR3_6</name>
    <name evidence="6" type="ORF">CK203_067921</name>
</gene>
<sequence>MLNGETPLPQNGHRRNSMAAITGEAEAEHQGWSCSAWITLRSPPRLYINSLHLSASWHQALALTTLTSRLAASVGLRSPTAVRLSLRTWLITPVALLMDVLRKISAGDRYLRSGLWSTKGDYPLGWKVGWYFLGRCYSLVNDDPQCHFRCGDLVIFAARGKRVGIVGLGNIGSEVAKRLVAFGCAIAYNSRKKRSSVSFPYYADVCDLAANSDILVICGALTSETHHIINKDVMTALGKEGVIINVGRGSLINQKELVQFLVEGQIRGAGLDVFENEPIVPRELLELDNVVLSPHNAVVTPEAFEAMQELAISNLGPSSLTNLCYHLSSMYDTWYSLAIGLFYSF</sequence>
<dbReference type="GO" id="GO:0030267">
    <property type="term" value="F:glyoxylate reductase (NADPH) activity"/>
    <property type="evidence" value="ECO:0007669"/>
    <property type="project" value="UniProtKB-EC"/>
</dbReference>
<protein>
    <recommendedName>
        <fullName evidence="4">glyoxylate reductase (NADP(+))</fullName>
        <ecNumber evidence="4">1.1.1.79</ecNumber>
    </recommendedName>
</protein>
<dbReference type="FunFam" id="3.40.50.720:FF:000213">
    <property type="entry name" value="Putative 2-hydroxyacid dehydrogenase"/>
    <property type="match status" value="1"/>
</dbReference>
<dbReference type="GO" id="GO:0051287">
    <property type="term" value="F:NAD binding"/>
    <property type="evidence" value="ECO:0007669"/>
    <property type="project" value="InterPro"/>
</dbReference>
<evidence type="ECO:0000313" key="6">
    <source>
        <dbReference type="EMBL" id="RVW16416.1"/>
    </source>
</evidence>
<organism evidence="6 7">
    <name type="scientific">Vitis vinifera</name>
    <name type="common">Grape</name>
    <dbReference type="NCBI Taxonomy" id="29760"/>
    <lineage>
        <taxon>Eukaryota</taxon>
        <taxon>Viridiplantae</taxon>
        <taxon>Streptophyta</taxon>
        <taxon>Embryophyta</taxon>
        <taxon>Tracheophyta</taxon>
        <taxon>Spermatophyta</taxon>
        <taxon>Magnoliopsida</taxon>
        <taxon>eudicotyledons</taxon>
        <taxon>Gunneridae</taxon>
        <taxon>Pentapetalae</taxon>
        <taxon>rosids</taxon>
        <taxon>Vitales</taxon>
        <taxon>Vitaceae</taxon>
        <taxon>Viteae</taxon>
        <taxon>Vitis</taxon>
    </lineage>
</organism>
<dbReference type="InterPro" id="IPR036291">
    <property type="entry name" value="NAD(P)-bd_dom_sf"/>
</dbReference>
<keyword evidence="2" id="KW-0560">Oxidoreductase</keyword>
<evidence type="ECO:0000259" key="5">
    <source>
        <dbReference type="Pfam" id="PF02826"/>
    </source>
</evidence>
<evidence type="ECO:0000256" key="1">
    <source>
        <dbReference type="ARBA" id="ARBA00022857"/>
    </source>
</evidence>
<dbReference type="Pfam" id="PF02826">
    <property type="entry name" value="2-Hacid_dh_C"/>
    <property type="match status" value="1"/>
</dbReference>
<name>A0A438C0F9_VITVI</name>
<dbReference type="AlphaFoldDB" id="A0A438C0F9"/>
<evidence type="ECO:0000256" key="4">
    <source>
        <dbReference type="ARBA" id="ARBA00066661"/>
    </source>
</evidence>
<dbReference type="Proteomes" id="UP000288805">
    <property type="component" value="Unassembled WGS sequence"/>
</dbReference>
<keyword evidence="6" id="KW-0670">Pyruvate</keyword>
<evidence type="ECO:0000313" key="7">
    <source>
        <dbReference type="Proteomes" id="UP000288805"/>
    </source>
</evidence>